<proteinExistence type="predicted"/>
<dbReference type="PROSITE" id="PS51519">
    <property type="entry name" value="RWP_RK"/>
    <property type="match status" value="1"/>
</dbReference>
<keyword evidence="5" id="KW-0804">Transcription</keyword>
<dbReference type="GO" id="GO:0003677">
    <property type="term" value="F:DNA binding"/>
    <property type="evidence" value="ECO:0007669"/>
    <property type="project" value="UniProtKB-KW"/>
</dbReference>
<dbReference type="Proteomes" id="UP000228380">
    <property type="component" value="Chromosome 5"/>
</dbReference>
<dbReference type="InterPro" id="IPR044607">
    <property type="entry name" value="RKD-like"/>
</dbReference>
<comment type="function">
    <text evidence="1">Putative transcription factor.</text>
</comment>
<dbReference type="AlphaFoldDB" id="A0A8B7CTS2"/>
<dbReference type="GeneID" id="103719042"/>
<evidence type="ECO:0000256" key="6">
    <source>
        <dbReference type="ARBA" id="ARBA00023242"/>
    </source>
</evidence>
<evidence type="ECO:0000313" key="10">
    <source>
        <dbReference type="Proteomes" id="UP000228380"/>
    </source>
</evidence>
<evidence type="ECO:0000256" key="7">
    <source>
        <dbReference type="SAM" id="Coils"/>
    </source>
</evidence>
<evidence type="ECO:0000256" key="1">
    <source>
        <dbReference type="ARBA" id="ARBA00004049"/>
    </source>
</evidence>
<organism evidence="10 11">
    <name type="scientific">Phoenix dactylifera</name>
    <name type="common">Date palm</name>
    <dbReference type="NCBI Taxonomy" id="42345"/>
    <lineage>
        <taxon>Eukaryota</taxon>
        <taxon>Viridiplantae</taxon>
        <taxon>Streptophyta</taxon>
        <taxon>Embryophyta</taxon>
        <taxon>Tracheophyta</taxon>
        <taxon>Spermatophyta</taxon>
        <taxon>Magnoliopsida</taxon>
        <taxon>Liliopsida</taxon>
        <taxon>Arecaceae</taxon>
        <taxon>Coryphoideae</taxon>
        <taxon>Phoeniceae</taxon>
        <taxon>Phoenix</taxon>
    </lineage>
</organism>
<dbReference type="PANTHER" id="PTHR46373">
    <property type="entry name" value="PROTEIN RKD4"/>
    <property type="match status" value="1"/>
</dbReference>
<sequence length="243" mass="28334">METRNNWCHNPRLQSVPTLSCDLQKVFQLRCETENQELMHVVSEEILADKENEFSRPMKNAPDYDEDQLLHSCPIMKQATSDNQQSHEIVPEVGASRKKKRAAAEHVANISLTDLVKYFNLPIVEASRNLNVGLTVLKRKCREFGIPRWPHRKIKSLDTLIHNLQEEVNRQEKEDKAAAARAATKRKRMLETEKKGIERSPFMELQGETKRFRQDVFKRRHKEKVLSKKCQQPSPEVPNCFHN</sequence>
<feature type="region of interest" description="Disordered" evidence="8">
    <location>
        <begin position="224"/>
        <end position="243"/>
    </location>
</feature>
<evidence type="ECO:0000256" key="3">
    <source>
        <dbReference type="ARBA" id="ARBA00023054"/>
    </source>
</evidence>
<protein>
    <submittedName>
        <fullName evidence="11">Protein RKD5-like</fullName>
    </submittedName>
</protein>
<accession>A0A8B7CTS2</accession>
<dbReference type="OrthoDB" id="6270329at2759"/>
<reference evidence="10" key="1">
    <citation type="journal article" date="2019" name="Nat. Commun.">
        <title>Genome-wide association mapping of date palm fruit traits.</title>
        <authorList>
            <person name="Hazzouri K.M."/>
            <person name="Gros-Balthazard M."/>
            <person name="Flowers J.M."/>
            <person name="Copetti D."/>
            <person name="Lemansour A."/>
            <person name="Lebrun M."/>
            <person name="Masmoudi K."/>
            <person name="Ferrand S."/>
            <person name="Dhar M.I."/>
            <person name="Fresquez Z.A."/>
            <person name="Rosas U."/>
            <person name="Zhang J."/>
            <person name="Talag J."/>
            <person name="Lee S."/>
            <person name="Kudrna D."/>
            <person name="Powell R.F."/>
            <person name="Leitch I.J."/>
            <person name="Krueger R.R."/>
            <person name="Wing R.A."/>
            <person name="Amiri K.M.A."/>
            <person name="Purugganan M.D."/>
        </authorList>
    </citation>
    <scope>NUCLEOTIDE SEQUENCE [LARGE SCALE GENOMIC DNA]</scope>
    <source>
        <strain evidence="10">cv. Khalas</strain>
    </source>
</reference>
<dbReference type="Pfam" id="PF02042">
    <property type="entry name" value="RWP-RK"/>
    <property type="match status" value="1"/>
</dbReference>
<feature type="coiled-coil region" evidence="7">
    <location>
        <begin position="154"/>
        <end position="181"/>
    </location>
</feature>
<evidence type="ECO:0000313" key="11">
    <source>
        <dbReference type="RefSeq" id="XP_008806331.3"/>
    </source>
</evidence>
<dbReference type="PANTHER" id="PTHR46373:SF12">
    <property type="entry name" value="PROTEIN RKD5"/>
    <property type="match status" value="1"/>
</dbReference>
<keyword evidence="6" id="KW-0539">Nucleus</keyword>
<reference evidence="11" key="2">
    <citation type="submission" date="2025-08" db="UniProtKB">
        <authorList>
            <consortium name="RefSeq"/>
        </authorList>
    </citation>
    <scope>IDENTIFICATION</scope>
    <source>
        <tissue evidence="11">Young leaves</tissue>
    </source>
</reference>
<dbReference type="GO" id="GO:0003700">
    <property type="term" value="F:DNA-binding transcription factor activity"/>
    <property type="evidence" value="ECO:0007669"/>
    <property type="project" value="InterPro"/>
</dbReference>
<keyword evidence="10" id="KW-1185">Reference proteome</keyword>
<dbReference type="RefSeq" id="XP_008806331.3">
    <property type="nucleotide sequence ID" value="XM_008808109.4"/>
</dbReference>
<dbReference type="InterPro" id="IPR003035">
    <property type="entry name" value="RWP-RK_dom"/>
</dbReference>
<evidence type="ECO:0000259" key="9">
    <source>
        <dbReference type="PROSITE" id="PS51519"/>
    </source>
</evidence>
<feature type="domain" description="RWP-RK" evidence="9">
    <location>
        <begin position="92"/>
        <end position="177"/>
    </location>
</feature>
<gene>
    <name evidence="11" type="primary">LOC103719042</name>
</gene>
<keyword evidence="4" id="KW-0238">DNA-binding</keyword>
<evidence type="ECO:0000256" key="4">
    <source>
        <dbReference type="ARBA" id="ARBA00023125"/>
    </source>
</evidence>
<keyword evidence="3 7" id="KW-0175">Coiled coil</keyword>
<name>A0A8B7CTS2_PHODC</name>
<evidence type="ECO:0000256" key="8">
    <source>
        <dbReference type="SAM" id="MobiDB-lite"/>
    </source>
</evidence>
<keyword evidence="2" id="KW-0805">Transcription regulation</keyword>
<evidence type="ECO:0000256" key="2">
    <source>
        <dbReference type="ARBA" id="ARBA00023015"/>
    </source>
</evidence>
<dbReference type="KEGG" id="pda:103719042"/>
<evidence type="ECO:0000256" key="5">
    <source>
        <dbReference type="ARBA" id="ARBA00023163"/>
    </source>
</evidence>